<dbReference type="GeneID" id="34527877"/>
<gene>
    <name evidence="3" type="primary">KNAG0J00390</name>
    <name evidence="3" type="ordered locus">KNAG_0J00390</name>
</gene>
<dbReference type="GO" id="GO:0097027">
    <property type="term" value="F:ubiquitin-protein transferase activator activity"/>
    <property type="evidence" value="ECO:0007669"/>
    <property type="project" value="EnsemblFungi"/>
</dbReference>
<name>J7S2M6_HUIN7</name>
<dbReference type="InterPro" id="IPR041158">
    <property type="entry name" value="Cue1_U7BR"/>
</dbReference>
<evidence type="ECO:0000256" key="1">
    <source>
        <dbReference type="SAM" id="MobiDB-lite"/>
    </source>
</evidence>
<dbReference type="GO" id="GO:1990389">
    <property type="term" value="C:CUE1-UBC7 ubiquitin-conjugating enzyme complex"/>
    <property type="evidence" value="ECO:0007669"/>
    <property type="project" value="EnsemblFungi"/>
</dbReference>
<dbReference type="GO" id="GO:0000839">
    <property type="term" value="C:Hrd1p ubiquitin ligase ERAD-L complex"/>
    <property type="evidence" value="ECO:0007669"/>
    <property type="project" value="EnsemblFungi"/>
</dbReference>
<dbReference type="Pfam" id="PF02845">
    <property type="entry name" value="CUE"/>
    <property type="match status" value="1"/>
</dbReference>
<dbReference type="HOGENOM" id="CLU_115919_0_0_1"/>
<reference evidence="4" key="2">
    <citation type="submission" date="2012-08" db="EMBL/GenBank/DDBJ databases">
        <title>Genome sequence of Kazachstania naganishii.</title>
        <authorList>
            <person name="Gordon J.L."/>
            <person name="Armisen D."/>
            <person name="Proux-Wera E."/>
            <person name="OhEigeartaigh S.S."/>
            <person name="Byrne K.P."/>
            <person name="Wolfe K.H."/>
        </authorList>
    </citation>
    <scope>NUCLEOTIDE SEQUENCE [LARGE SCALE GENOMIC DNA]</scope>
    <source>
        <strain evidence="4">ATCC MYA-139 / BCRC 22969 / CBS 8797 / CCRC 22969 / KCTC 17520 / NBRC 10181 / NCYC 3082</strain>
    </source>
</reference>
<dbReference type="PROSITE" id="PS51140">
    <property type="entry name" value="CUE"/>
    <property type="match status" value="1"/>
</dbReference>
<dbReference type="AlphaFoldDB" id="J7S2M6"/>
<evidence type="ECO:0000313" key="4">
    <source>
        <dbReference type="Proteomes" id="UP000006310"/>
    </source>
</evidence>
<sequence length="189" mass="21093">MNSALTAAITFVVGFLVVKWFLNSSESHPSTKRLATDQQPATNANVAAGRDRANRASARALEVQVQRVQAVATSMSPDQIRAALNQNQGSVETVVERYFNGEFPVQAQPQTDRGVQPGSGTSSDPRKRSNIKPDNLMVKFDVHDSDQFDENVPFNELDLKQRKRYMVWKARQTMKQTLQSDKQLASLID</sequence>
<dbReference type="GO" id="GO:0097051">
    <property type="term" value="P:establishment of protein localization to endoplasmic reticulum membrane"/>
    <property type="evidence" value="ECO:0007669"/>
    <property type="project" value="EnsemblFungi"/>
</dbReference>
<evidence type="ECO:0000259" key="2">
    <source>
        <dbReference type="PROSITE" id="PS51140"/>
    </source>
</evidence>
<evidence type="ECO:0000313" key="3">
    <source>
        <dbReference type="EMBL" id="CCK72122.1"/>
    </source>
</evidence>
<keyword evidence="4" id="KW-1185">Reference proteome</keyword>
<dbReference type="STRING" id="1071383.J7S2M6"/>
<proteinExistence type="predicted"/>
<dbReference type="RefSeq" id="XP_022466367.1">
    <property type="nucleotide sequence ID" value="XM_022610031.1"/>
</dbReference>
<feature type="compositionally biased region" description="Polar residues" evidence="1">
    <location>
        <begin position="107"/>
        <end position="123"/>
    </location>
</feature>
<dbReference type="Gene3D" id="1.10.287.4310">
    <property type="match status" value="1"/>
</dbReference>
<organism evidence="3 4">
    <name type="scientific">Huiozyma naganishii (strain ATCC MYA-139 / BCRC 22969 / CBS 8797 / KCTC 17520 / NBRC 10181 / NCYC 3082 / Yp74L-3)</name>
    <name type="common">Yeast</name>
    <name type="synonym">Kazachstania naganishii</name>
    <dbReference type="NCBI Taxonomy" id="1071383"/>
    <lineage>
        <taxon>Eukaryota</taxon>
        <taxon>Fungi</taxon>
        <taxon>Dikarya</taxon>
        <taxon>Ascomycota</taxon>
        <taxon>Saccharomycotina</taxon>
        <taxon>Saccharomycetes</taxon>
        <taxon>Saccharomycetales</taxon>
        <taxon>Saccharomycetaceae</taxon>
        <taxon>Huiozyma</taxon>
    </lineage>
</organism>
<dbReference type="GO" id="GO:0000837">
    <property type="term" value="C:Doa10p ubiquitin ligase complex"/>
    <property type="evidence" value="ECO:0007669"/>
    <property type="project" value="EnsemblFungi"/>
</dbReference>
<dbReference type="Pfam" id="PF18499">
    <property type="entry name" value="Cue1_U7BR"/>
    <property type="match status" value="1"/>
</dbReference>
<dbReference type="GO" id="GO:0043130">
    <property type="term" value="F:ubiquitin binding"/>
    <property type="evidence" value="ECO:0007669"/>
    <property type="project" value="EnsemblFungi"/>
</dbReference>
<dbReference type="KEGG" id="kng:KNAG_0J00390"/>
<dbReference type="EMBL" id="HE978323">
    <property type="protein sequence ID" value="CCK72122.1"/>
    <property type="molecule type" value="Genomic_DNA"/>
</dbReference>
<dbReference type="Proteomes" id="UP000006310">
    <property type="component" value="Chromosome 10"/>
</dbReference>
<protein>
    <recommendedName>
        <fullName evidence="2">CUE domain-containing protein</fullName>
    </recommendedName>
</protein>
<accession>J7S2M6</accession>
<dbReference type="OMA" id="TVNRFME"/>
<dbReference type="OrthoDB" id="3824970at2759"/>
<reference evidence="3 4" key="1">
    <citation type="journal article" date="2011" name="Proc. Natl. Acad. Sci. U.S.A.">
        <title>Evolutionary erosion of yeast sex chromosomes by mating-type switching accidents.</title>
        <authorList>
            <person name="Gordon J.L."/>
            <person name="Armisen D."/>
            <person name="Proux-Wera E."/>
            <person name="Oheigeartaigh S.S."/>
            <person name="Byrne K.P."/>
            <person name="Wolfe K.H."/>
        </authorList>
    </citation>
    <scope>NUCLEOTIDE SEQUENCE [LARGE SCALE GENOMIC DNA]</scope>
    <source>
        <strain evidence="4">ATCC MYA-139 / BCRC 22969 / CBS 8797 / CCRC 22969 / KCTC 17520 / NBRC 10181 / NCYC 3082</strain>
    </source>
</reference>
<dbReference type="eggNOG" id="ENOG502S35Z">
    <property type="taxonomic scope" value="Eukaryota"/>
</dbReference>
<feature type="domain" description="CUE" evidence="2">
    <location>
        <begin position="60"/>
        <end position="103"/>
    </location>
</feature>
<feature type="region of interest" description="Disordered" evidence="1">
    <location>
        <begin position="105"/>
        <end position="134"/>
    </location>
</feature>
<dbReference type="GO" id="GO:0036503">
    <property type="term" value="P:ERAD pathway"/>
    <property type="evidence" value="ECO:0007669"/>
    <property type="project" value="EnsemblFungi"/>
</dbReference>
<dbReference type="InterPro" id="IPR003892">
    <property type="entry name" value="CUE"/>
</dbReference>